<name>A0A0Q9Z623_9FLAO</name>
<dbReference type="Gene3D" id="3.90.470.20">
    <property type="entry name" value="4'-phosphopantetheinyl transferase domain"/>
    <property type="match status" value="1"/>
</dbReference>
<evidence type="ECO:0000313" key="4">
    <source>
        <dbReference type="Proteomes" id="UP000051643"/>
    </source>
</evidence>
<dbReference type="OrthoDB" id="663853at2"/>
<dbReference type="GO" id="GO:0008897">
    <property type="term" value="F:holo-[acyl-carrier-protein] synthase activity"/>
    <property type="evidence" value="ECO:0007669"/>
    <property type="project" value="InterPro"/>
</dbReference>
<keyword evidence="1" id="KW-0808">Transferase</keyword>
<accession>A0A0Q9Z623</accession>
<evidence type="ECO:0000259" key="2">
    <source>
        <dbReference type="Pfam" id="PF01648"/>
    </source>
</evidence>
<dbReference type="EMBL" id="LKTP01000037">
    <property type="protein sequence ID" value="KRG27289.1"/>
    <property type="molecule type" value="Genomic_DNA"/>
</dbReference>
<dbReference type="AlphaFoldDB" id="A0A0Q9Z623"/>
<dbReference type="Proteomes" id="UP000051643">
    <property type="component" value="Unassembled WGS sequence"/>
</dbReference>
<dbReference type="STRING" id="270918.APR42_12370"/>
<dbReference type="Pfam" id="PF01648">
    <property type="entry name" value="ACPS"/>
    <property type="match status" value="1"/>
</dbReference>
<dbReference type="InterPro" id="IPR008278">
    <property type="entry name" value="4-PPantetheinyl_Trfase_dom"/>
</dbReference>
<evidence type="ECO:0000313" key="3">
    <source>
        <dbReference type="EMBL" id="KRG27289.1"/>
    </source>
</evidence>
<comment type="caution">
    <text evidence="3">The sequence shown here is derived from an EMBL/GenBank/DDBJ whole genome shotgun (WGS) entry which is preliminary data.</text>
</comment>
<dbReference type="SUPFAM" id="SSF56214">
    <property type="entry name" value="4'-phosphopantetheinyl transferase"/>
    <property type="match status" value="1"/>
</dbReference>
<proteinExistence type="predicted"/>
<sequence length="187" mass="21889">MIGNDIVDLNLTRLQSNWERHGYLQKLFTEDEQKFIVNSNNQELNVWLLWSMKEAVYKAVQRKYKLKRFYDPKQFVCSQVQLTPEKARGEVYFKNETFKTTSELFPDKILSYTANTEFSYFSEEKNTRSLLLQKVSEHFLIPLDSLNITKTGQGIPLITYHGDNLQIPFSLSHHGNYSAYALSLNMS</sequence>
<dbReference type="GO" id="GO:0000287">
    <property type="term" value="F:magnesium ion binding"/>
    <property type="evidence" value="ECO:0007669"/>
    <property type="project" value="InterPro"/>
</dbReference>
<organism evidence="3 4">
    <name type="scientific">Salegentibacter mishustinae</name>
    <dbReference type="NCBI Taxonomy" id="270918"/>
    <lineage>
        <taxon>Bacteria</taxon>
        <taxon>Pseudomonadati</taxon>
        <taxon>Bacteroidota</taxon>
        <taxon>Flavobacteriia</taxon>
        <taxon>Flavobacteriales</taxon>
        <taxon>Flavobacteriaceae</taxon>
        <taxon>Salegentibacter</taxon>
    </lineage>
</organism>
<keyword evidence="4" id="KW-1185">Reference proteome</keyword>
<evidence type="ECO:0000256" key="1">
    <source>
        <dbReference type="ARBA" id="ARBA00022679"/>
    </source>
</evidence>
<gene>
    <name evidence="3" type="ORF">APR42_12370</name>
</gene>
<dbReference type="InterPro" id="IPR037143">
    <property type="entry name" value="4-PPantetheinyl_Trfase_dom_sf"/>
</dbReference>
<reference evidence="3" key="1">
    <citation type="submission" date="2015-10" db="EMBL/GenBank/DDBJ databases">
        <title>Draft genome sequence of Salegentibacter mishustinae KCTC 12263.</title>
        <authorList>
            <person name="Lin W."/>
            <person name="Zheng Q."/>
        </authorList>
    </citation>
    <scope>NUCLEOTIDE SEQUENCE [LARGE SCALE GENOMIC DNA]</scope>
    <source>
        <strain evidence="3">KCTC 12263</strain>
    </source>
</reference>
<feature type="domain" description="4'-phosphopantetheinyl transferase" evidence="2">
    <location>
        <begin position="2"/>
        <end position="82"/>
    </location>
</feature>
<protein>
    <recommendedName>
        <fullName evidence="2">4'-phosphopantetheinyl transferase domain-containing protein</fullName>
    </recommendedName>
</protein>
<dbReference type="RefSeq" id="WP_057483184.1">
    <property type="nucleotide sequence ID" value="NZ_BMWR01000007.1"/>
</dbReference>